<feature type="compositionally biased region" description="Polar residues" evidence="9">
    <location>
        <begin position="1"/>
        <end position="10"/>
    </location>
</feature>
<feature type="compositionally biased region" description="Low complexity" evidence="9">
    <location>
        <begin position="26"/>
        <end position="41"/>
    </location>
</feature>
<dbReference type="Pfam" id="PF23295">
    <property type="entry name" value="Arm_4"/>
    <property type="match status" value="1"/>
</dbReference>
<dbReference type="STRING" id="1882483.A0A317XHD9"/>
<dbReference type="SUPFAM" id="SSF50729">
    <property type="entry name" value="PH domain-like"/>
    <property type="match status" value="1"/>
</dbReference>
<dbReference type="PROSITE" id="PS51783">
    <property type="entry name" value="PH_BEACH"/>
    <property type="match status" value="1"/>
</dbReference>
<dbReference type="InterPro" id="IPR051944">
    <property type="entry name" value="BEACH_domain_protein"/>
</dbReference>
<keyword evidence="4" id="KW-0863">Zinc-finger</keyword>
<dbReference type="GO" id="GO:0008270">
    <property type="term" value="F:zinc ion binding"/>
    <property type="evidence" value="ECO:0007669"/>
    <property type="project" value="UniProtKB-KW"/>
</dbReference>
<feature type="region of interest" description="Disordered" evidence="9">
    <location>
        <begin position="1995"/>
        <end position="2035"/>
    </location>
</feature>
<dbReference type="FunCoup" id="A0A317XHD9">
    <property type="interactions" value="57"/>
</dbReference>
<dbReference type="SMART" id="SM00320">
    <property type="entry name" value="WD40"/>
    <property type="match status" value="4"/>
</dbReference>
<dbReference type="FunFam" id="1.10.1540.10:FF:000001">
    <property type="entry name" value="neurobeachin isoform X1"/>
    <property type="match status" value="1"/>
</dbReference>
<evidence type="ECO:0000256" key="7">
    <source>
        <dbReference type="ARBA" id="ARBA00073334"/>
    </source>
</evidence>
<protein>
    <recommendedName>
        <fullName evidence="7">Beige protein homolog 1</fullName>
    </recommendedName>
</protein>
<dbReference type="InterPro" id="IPR015943">
    <property type="entry name" value="WD40/YVTN_repeat-like_dom_sf"/>
</dbReference>
<feature type="domain" description="BEACH" evidence="10">
    <location>
        <begin position="1434"/>
        <end position="1725"/>
    </location>
</feature>
<evidence type="ECO:0000256" key="6">
    <source>
        <dbReference type="ARBA" id="ARBA00054699"/>
    </source>
</evidence>
<dbReference type="SUPFAM" id="SSF57903">
    <property type="entry name" value="FYVE/PHD zinc finger"/>
    <property type="match status" value="1"/>
</dbReference>
<dbReference type="PROSITE" id="PS50197">
    <property type="entry name" value="BEACH"/>
    <property type="match status" value="1"/>
</dbReference>
<dbReference type="InterPro" id="IPR036372">
    <property type="entry name" value="BEACH_dom_sf"/>
</dbReference>
<feature type="region of interest" description="Disordered" evidence="9">
    <location>
        <begin position="1"/>
        <end position="66"/>
    </location>
</feature>
<keyword evidence="1 8" id="KW-0853">WD repeat</keyword>
<evidence type="ECO:0000313" key="12">
    <source>
        <dbReference type="EMBL" id="PWY97683.1"/>
    </source>
</evidence>
<evidence type="ECO:0000256" key="9">
    <source>
        <dbReference type="SAM" id="MobiDB-lite"/>
    </source>
</evidence>
<dbReference type="PANTHER" id="PTHR46108">
    <property type="entry name" value="BLUE CHEESE"/>
    <property type="match status" value="1"/>
</dbReference>
<dbReference type="SUPFAM" id="SSF50978">
    <property type="entry name" value="WD40 repeat-like"/>
    <property type="match status" value="1"/>
</dbReference>
<keyword evidence="5" id="KW-0862">Zinc</keyword>
<feature type="repeat" description="WD" evidence="8">
    <location>
        <begin position="1860"/>
        <end position="1901"/>
    </location>
</feature>
<dbReference type="InterPro" id="IPR023362">
    <property type="entry name" value="PH-BEACH_dom"/>
</dbReference>
<dbReference type="Gene3D" id="3.30.40.10">
    <property type="entry name" value="Zinc/RING finger domain, C3HC4 (zinc finger)"/>
    <property type="match status" value="1"/>
</dbReference>
<dbReference type="Gene3D" id="2.130.10.10">
    <property type="entry name" value="YVTN repeat-like/Quinoprotein amine dehydrogenase"/>
    <property type="match status" value="1"/>
</dbReference>
<dbReference type="InterPro" id="IPR001680">
    <property type="entry name" value="WD40_rpt"/>
</dbReference>
<evidence type="ECO:0000256" key="3">
    <source>
        <dbReference type="ARBA" id="ARBA00022737"/>
    </source>
</evidence>
<dbReference type="SMART" id="SM01026">
    <property type="entry name" value="Beach"/>
    <property type="match status" value="1"/>
</dbReference>
<dbReference type="InterPro" id="IPR036322">
    <property type="entry name" value="WD40_repeat_dom_sf"/>
</dbReference>
<dbReference type="InterPro" id="IPR056252">
    <property type="entry name" value="Alfy-like_Arm-like"/>
</dbReference>
<reference evidence="12 13" key="1">
    <citation type="journal article" date="2018" name="Mol. Biol. Evol.">
        <title>Broad Genomic Sampling Reveals a Smut Pathogenic Ancestry of the Fungal Clade Ustilaginomycotina.</title>
        <authorList>
            <person name="Kijpornyongpan T."/>
            <person name="Mondo S.J."/>
            <person name="Barry K."/>
            <person name="Sandor L."/>
            <person name="Lee J."/>
            <person name="Lipzen A."/>
            <person name="Pangilinan J."/>
            <person name="LaButti K."/>
            <person name="Hainaut M."/>
            <person name="Henrissat B."/>
            <person name="Grigoriev I.V."/>
            <person name="Spatafora J.W."/>
            <person name="Aime M.C."/>
        </authorList>
    </citation>
    <scope>NUCLEOTIDE SEQUENCE [LARGE SCALE GENOMIC DNA]</scope>
    <source>
        <strain evidence="12 13">MCA 3645</strain>
    </source>
</reference>
<dbReference type="PROSITE" id="PS50082">
    <property type="entry name" value="WD_REPEATS_2"/>
    <property type="match status" value="1"/>
</dbReference>
<dbReference type="Pfam" id="PF14844">
    <property type="entry name" value="PH_BEACH"/>
    <property type="match status" value="1"/>
</dbReference>
<dbReference type="PANTHER" id="PTHR46108:SF4">
    <property type="entry name" value="BLUE CHEESE"/>
    <property type="match status" value="1"/>
</dbReference>
<dbReference type="InterPro" id="IPR013083">
    <property type="entry name" value="Znf_RING/FYVE/PHD"/>
</dbReference>
<feature type="compositionally biased region" description="Polar residues" evidence="9">
    <location>
        <begin position="46"/>
        <end position="59"/>
    </location>
</feature>
<dbReference type="InterPro" id="IPR011993">
    <property type="entry name" value="PH-like_dom_sf"/>
</dbReference>
<comment type="function">
    <text evidence="6">May be involved in protein sorting and cell wall formation.</text>
</comment>
<evidence type="ECO:0000313" key="13">
    <source>
        <dbReference type="Proteomes" id="UP000246740"/>
    </source>
</evidence>
<proteinExistence type="predicted"/>
<dbReference type="OrthoDB" id="26681at2759"/>
<dbReference type="CDD" id="cd06071">
    <property type="entry name" value="Beach"/>
    <property type="match status" value="1"/>
</dbReference>
<evidence type="ECO:0000256" key="4">
    <source>
        <dbReference type="ARBA" id="ARBA00022771"/>
    </source>
</evidence>
<name>A0A317XHD9_9BASI</name>
<keyword evidence="13" id="KW-1185">Reference proteome</keyword>
<evidence type="ECO:0000256" key="2">
    <source>
        <dbReference type="ARBA" id="ARBA00022723"/>
    </source>
</evidence>
<feature type="compositionally biased region" description="Low complexity" evidence="9">
    <location>
        <begin position="2008"/>
        <end position="2021"/>
    </location>
</feature>
<sequence length="2185" mass="238991">MLRLANSSPVSLLGSLPTLAPPSPLPESSVGSPISNSNSPSLAATRWSSHPRSSNTSFDQPDHTSARHSERDELLSILEALHRCSADDLITKLHLGGHLHRLLIEGTQGRSHRDDFREAGGFLVIIQLLSGLDHPASRLSASTLNKVVEIFKLALSILTASLVRHPLNLKSFEQTVGWDHLAASIRLSSIGRTSPEHLFGALLGLALGDVSTYADRITALRRYSAHLRARDTNEESRESLLGTKIHEQWASGAAVQFPSALRILLELQRDLDDVDQEVHVLVLRIILRLVGGNRRNQVAVSSVGVSSILLDSILAASVSIGVGIDPTPRSILEGLRSRFLAILMEVYGTTGIPDQDGRRLLRQLALTSPHKKSGTCDRNELLQLLLRSAQSCREPNAIQFNMADHGHASIAFPSLRRPFPPSSGSKGFTFATRISIERIEPCLPVELLTVFDAQRSFWMQLSIEPGTGALSYISTPSSAPARFNNFRFATGRTYHVVFCHARPRGGARVSSAQLFVDGELIEEKLVPWPTSSGASGTAPVRAILGSPPGGSIATHSRNRRGNRLVWSLGPTMLLDDVLPADLALVLHELGPRFSSNAQDSLGRFLTYRASASINLRLDAVARRGVNGVPLSESQLSSLPLVTAIAGRSCDLIVEDRLYFVVDAANTATFDRVPHGKGPAATSVRPGLDAATAALSQDASRRSGPVVILNQAVLLSREAVTTSFGLAKLYGEPALVVPRPLDEMIWKLGGSAVLLKLVGTSATPTELYDTLKLLLQLVSESWRLSEDVERCKGYEVLGLLLSGKAHLFDERIAQLLFAAVGIDSDATADGGMDRATLVNPFLYRIIMLDFELWTRTSVDLQRLHLDHFKTLLRVSRHRRFNAKRVAKMQVVKKVVHALRSDRYTEEISSSLVAALRVCLSALFTDTSLRLVTSFLASELCRSRETESLRRVPSRSNTLNLDSSSASNGKGLTTGSSDLSSANAGRERDLSAEARLPLAVFEMLSELLMERRNHLFKFAEAVNPLVYDDAWRGFARSRETLKAAAHMDRLQQLHESLRRVDTRNKVVFSTENRMVAWHTSLVESEQVRYAKFANDLHEMHKFASLEWRRLLEALERERALLEPEEGISNQTQTITWRLDPTEGPDRIRLKLQPMPRSTDADDIAPQRAPSAVDFDETAPSSPMAHAHGDEWGSSEAMPEAGDLDPDLTPGDANVSRRGHLSRSQTQSEDVDVAIAANFASADAAESFHEDKYRRVLRSLERGDVIEAVFNTSRVVGIESRGCLLILGRGCVYLMDDYFQRPNGELINVWEAPPEERDALVMATLSSDASRPSDLIAQLEGDAQTRKWPWSAVQVCHRRSWLHRRTAVEIFFEDGQSCLLVCPETATAQRVYREIKIRAPSAVAAAEAMREGIRERMSAAAAAGNGPTTLGSRLAGAVLGRAAPYGSLTQSWREGRISNFAYLMELNTLSGRSMNDLTQFPCFPWVLADYSSAELDLENPATFRKLELPMGAQTPARRREYEERYVQLQEVDMEPFHYGTHYSTASTVCGFLIRTRPFERLLIALQGGNFDLADRTFGSIGRAWLSASELSRGDVRELIPEFFYLPEFLANTNRFDFGVTQAGQVIDDVELPPWARGDPRLFVLRHREALESEYVSQRLHHWIDLVFGYRSRGAEAVESTNVFHPLSYEDAVDLDAIDSAMERQATAQVIHNFGQTPTRLFAHPHPQRLRRPVAPLPAAERFGLLEHPRLVIQNIAPIRTLKAAVHFIYPHHPERAFASPRDYLILPKLGVSLSIEHLDASLRMFSSKDAKRPLAVIEQMVPDRITCMTSARPKSIVVGSSSGLVTLWNLDVAKREVALSHVLRGQDDAVLALAASSAWSIVVSGSKDGTAIVWDLNRGEYVRTLRGHDAAAGGVHLVAIDHHAGCIATASGPEVRLWSINGELLAILATSPSMLEPVASLAFAERDFHVGRLAVVLTGHRGKVIAWEAIPAHRSMVSSPSGSITRLPDASSTTGRSVSTVGRRAASTSVPASNPAAARPPNWQLVPLHLFEHHDRLGSSNIGNSAGSGAGPSLGGSGLHTAPLITAIATTQRMLLTGDDAGQLYLWTLAGEAVAVPDGFTAHCMNGSCNKRFGLLESKRPCGGCGGLFCNACAAPHPGLGSGARFCPSCHASIDASGYLSRDDKSAQ</sequence>
<keyword evidence="2" id="KW-0479">Metal-binding</keyword>
<dbReference type="InterPro" id="IPR011011">
    <property type="entry name" value="Znf_FYVE_PHD"/>
</dbReference>
<keyword evidence="3" id="KW-0677">Repeat</keyword>
<feature type="domain" description="BEACH-type PH" evidence="11">
    <location>
        <begin position="1258"/>
        <end position="1393"/>
    </location>
</feature>
<dbReference type="InterPro" id="IPR019775">
    <property type="entry name" value="WD40_repeat_CS"/>
</dbReference>
<evidence type="ECO:0000259" key="11">
    <source>
        <dbReference type="PROSITE" id="PS51783"/>
    </source>
</evidence>
<dbReference type="InterPro" id="IPR000409">
    <property type="entry name" value="BEACH_dom"/>
</dbReference>
<evidence type="ECO:0000259" key="10">
    <source>
        <dbReference type="PROSITE" id="PS50197"/>
    </source>
</evidence>
<gene>
    <name evidence="12" type="ORF">BCV70DRAFT_166479</name>
</gene>
<dbReference type="PROSITE" id="PS50294">
    <property type="entry name" value="WD_REPEATS_REGION"/>
    <property type="match status" value="1"/>
</dbReference>
<feature type="region of interest" description="Disordered" evidence="9">
    <location>
        <begin position="950"/>
        <end position="982"/>
    </location>
</feature>
<dbReference type="SUPFAM" id="SSF81837">
    <property type="entry name" value="BEACH domain"/>
    <property type="match status" value="1"/>
</dbReference>
<dbReference type="EMBL" id="KZ819203">
    <property type="protein sequence ID" value="PWY97683.1"/>
    <property type="molecule type" value="Genomic_DNA"/>
</dbReference>
<dbReference type="Gene3D" id="2.30.29.30">
    <property type="entry name" value="Pleckstrin-homology domain (PH domain)/Phosphotyrosine-binding domain (PTB)"/>
    <property type="match status" value="1"/>
</dbReference>
<dbReference type="SMART" id="SM00064">
    <property type="entry name" value="FYVE"/>
    <property type="match status" value="1"/>
</dbReference>
<evidence type="ECO:0000256" key="5">
    <source>
        <dbReference type="ARBA" id="ARBA00022833"/>
    </source>
</evidence>
<dbReference type="PROSITE" id="PS00678">
    <property type="entry name" value="WD_REPEATS_1"/>
    <property type="match status" value="1"/>
</dbReference>
<dbReference type="Pfam" id="PF02138">
    <property type="entry name" value="Beach"/>
    <property type="match status" value="1"/>
</dbReference>
<dbReference type="Gene3D" id="1.10.1540.10">
    <property type="entry name" value="BEACH domain"/>
    <property type="match status" value="1"/>
</dbReference>
<dbReference type="Proteomes" id="UP000246740">
    <property type="component" value="Unassembled WGS sequence"/>
</dbReference>
<dbReference type="InterPro" id="IPR000306">
    <property type="entry name" value="Znf_FYVE"/>
</dbReference>
<feature type="region of interest" description="Disordered" evidence="9">
    <location>
        <begin position="1150"/>
        <end position="1226"/>
    </location>
</feature>
<feature type="compositionally biased region" description="Polar residues" evidence="9">
    <location>
        <begin position="952"/>
        <end position="981"/>
    </location>
</feature>
<organism evidence="12 13">
    <name type="scientific">Testicularia cyperi</name>
    <dbReference type="NCBI Taxonomy" id="1882483"/>
    <lineage>
        <taxon>Eukaryota</taxon>
        <taxon>Fungi</taxon>
        <taxon>Dikarya</taxon>
        <taxon>Basidiomycota</taxon>
        <taxon>Ustilaginomycotina</taxon>
        <taxon>Ustilaginomycetes</taxon>
        <taxon>Ustilaginales</taxon>
        <taxon>Anthracoideaceae</taxon>
        <taxon>Testicularia</taxon>
    </lineage>
</organism>
<dbReference type="Pfam" id="PF00400">
    <property type="entry name" value="WD40"/>
    <property type="match status" value="1"/>
</dbReference>
<dbReference type="CDD" id="cd00065">
    <property type="entry name" value="FYVE_like_SF"/>
    <property type="match status" value="1"/>
</dbReference>
<evidence type="ECO:0000256" key="1">
    <source>
        <dbReference type="ARBA" id="ARBA00022574"/>
    </source>
</evidence>
<dbReference type="InParanoid" id="A0A317XHD9"/>
<evidence type="ECO:0000256" key="8">
    <source>
        <dbReference type="PROSITE-ProRule" id="PRU00221"/>
    </source>
</evidence>
<accession>A0A317XHD9</accession>